<reference evidence="3 4" key="1">
    <citation type="submission" date="2014-06" db="EMBL/GenBank/DDBJ databases">
        <title>Evolutionary Origins and Diversification of the Mycorrhizal Mutualists.</title>
        <authorList>
            <consortium name="DOE Joint Genome Institute"/>
            <consortium name="Mycorrhizal Genomics Consortium"/>
            <person name="Kohler A."/>
            <person name="Kuo A."/>
            <person name="Nagy L.G."/>
            <person name="Floudas D."/>
            <person name="Copeland A."/>
            <person name="Barry K.W."/>
            <person name="Cichocki N."/>
            <person name="Veneault-Fourrey C."/>
            <person name="LaButti K."/>
            <person name="Lindquist E.A."/>
            <person name="Lipzen A."/>
            <person name="Lundell T."/>
            <person name="Morin E."/>
            <person name="Murat C."/>
            <person name="Riley R."/>
            <person name="Ohm R."/>
            <person name="Sun H."/>
            <person name="Tunlid A."/>
            <person name="Henrissat B."/>
            <person name="Grigoriev I.V."/>
            <person name="Hibbett D.S."/>
            <person name="Martin F."/>
        </authorList>
    </citation>
    <scope>NUCLEOTIDE SEQUENCE [LARGE SCALE GENOMIC DNA]</scope>
    <source>
        <strain evidence="3 4">SS14</strain>
    </source>
</reference>
<feature type="coiled-coil region" evidence="1">
    <location>
        <begin position="118"/>
        <end position="145"/>
    </location>
</feature>
<keyword evidence="4" id="KW-1185">Reference proteome</keyword>
<dbReference type="EMBL" id="KN837154">
    <property type="protein sequence ID" value="KIJ39187.1"/>
    <property type="molecule type" value="Genomic_DNA"/>
</dbReference>
<accession>A0A0C9VCA2</accession>
<evidence type="ECO:0000313" key="4">
    <source>
        <dbReference type="Proteomes" id="UP000054279"/>
    </source>
</evidence>
<evidence type="ECO:0000313" key="3">
    <source>
        <dbReference type="EMBL" id="KIJ39187.1"/>
    </source>
</evidence>
<gene>
    <name evidence="3" type="ORF">M422DRAFT_258078</name>
</gene>
<feature type="region of interest" description="Disordered" evidence="2">
    <location>
        <begin position="1"/>
        <end position="20"/>
    </location>
</feature>
<dbReference type="Proteomes" id="UP000054279">
    <property type="component" value="Unassembled WGS sequence"/>
</dbReference>
<evidence type="ECO:0000256" key="1">
    <source>
        <dbReference type="SAM" id="Coils"/>
    </source>
</evidence>
<name>A0A0C9VCA2_SPHS4</name>
<dbReference type="AlphaFoldDB" id="A0A0C9VCA2"/>
<dbReference type="HOGENOM" id="CLU_072869_0_0_1"/>
<keyword evidence="1" id="KW-0175">Coiled coil</keyword>
<organism evidence="3 4">
    <name type="scientific">Sphaerobolus stellatus (strain SS14)</name>
    <dbReference type="NCBI Taxonomy" id="990650"/>
    <lineage>
        <taxon>Eukaryota</taxon>
        <taxon>Fungi</taxon>
        <taxon>Dikarya</taxon>
        <taxon>Basidiomycota</taxon>
        <taxon>Agaricomycotina</taxon>
        <taxon>Agaricomycetes</taxon>
        <taxon>Phallomycetidae</taxon>
        <taxon>Geastrales</taxon>
        <taxon>Sphaerobolaceae</taxon>
        <taxon>Sphaerobolus</taxon>
    </lineage>
</organism>
<sequence>MSGVGVSTRRASPATPQQHVGKIPTVAEALAHKSKITDRQKVIEFLEKEGYYERTGEEFTIMTLSNILMVLSISNNTDILKSGARAIGVLMQTKVVEATINEITSGLESALEPLFMKLDETTQRLGDATETLETFEKQIRENENREQGNGQQGAPKSYAVALRAEVPMTHQSNMAKNMLKDHQVLIDKHPDDTNFPMYNLEEEIILQKANMAVELMKSEDGFFEETE</sequence>
<proteinExistence type="predicted"/>
<evidence type="ECO:0000256" key="2">
    <source>
        <dbReference type="SAM" id="MobiDB-lite"/>
    </source>
</evidence>
<protein>
    <submittedName>
        <fullName evidence="3">Unplaced genomic scaffold SPHSTscaffold_79, whole genome shotgun sequence</fullName>
    </submittedName>
</protein>